<keyword evidence="2" id="KW-1185">Reference proteome</keyword>
<dbReference type="Proteomes" id="UP000218387">
    <property type="component" value="Chromosome"/>
</dbReference>
<reference evidence="1 2" key="1">
    <citation type="submission" date="2018-05" db="EMBL/GenBank/DDBJ databases">
        <title>Genome comparison of Eubacterium sp.</title>
        <authorList>
            <person name="Feng Y."/>
            <person name="Sanchez-Andrea I."/>
            <person name="Stams A.J.M."/>
            <person name="De Vos W.M."/>
        </authorList>
    </citation>
    <scope>NUCLEOTIDE SEQUENCE [LARGE SCALE GENOMIC DNA]</scope>
    <source>
        <strain evidence="1 2">YI</strain>
    </source>
</reference>
<dbReference type="AlphaFoldDB" id="A0A4P9C5W3"/>
<organism evidence="1 2">
    <name type="scientific">Eubacterium maltosivorans</name>
    <dbReference type="NCBI Taxonomy" id="2041044"/>
    <lineage>
        <taxon>Bacteria</taxon>
        <taxon>Bacillati</taxon>
        <taxon>Bacillota</taxon>
        <taxon>Clostridia</taxon>
        <taxon>Eubacteriales</taxon>
        <taxon>Eubacteriaceae</taxon>
        <taxon>Eubacterium</taxon>
    </lineage>
</organism>
<dbReference type="Gene3D" id="1.25.40.10">
    <property type="entry name" value="Tetratricopeptide repeat domain"/>
    <property type="match status" value="1"/>
</dbReference>
<sequence length="230" mass="27027">MQWTEKDYRKMDTAIKKGYEFFSESPEKSVNYWWQVWTKINNYNQKNDSRSFYNALDGWSGWDTSPLTWMTDFEDAFVNYGRLDQRITYCETMLQNYDDISNVSRRIINNTLASAYLEKGDLKKGDAFYRELMKNPESDLTVWVDYAKTFTNGVRQENDFGKAARILEEGEKRLKNHEVSPIGSNDLYSALADAYEKLDMPDRADATRSKIKGDAAKKESFFTRLFKKKK</sequence>
<evidence type="ECO:0000313" key="2">
    <source>
        <dbReference type="Proteomes" id="UP000218387"/>
    </source>
</evidence>
<name>A0A4P9C5W3_EUBML</name>
<dbReference type="InterPro" id="IPR011990">
    <property type="entry name" value="TPR-like_helical_dom_sf"/>
</dbReference>
<dbReference type="KEGG" id="emt:CPZ25_001075"/>
<protein>
    <recommendedName>
        <fullName evidence="3">Tetratricopeptide repeat protein</fullName>
    </recommendedName>
</protein>
<gene>
    <name evidence="1" type="ORF">CPZ25_001075</name>
</gene>
<proteinExistence type="predicted"/>
<evidence type="ECO:0000313" key="1">
    <source>
        <dbReference type="EMBL" id="QCT69955.1"/>
    </source>
</evidence>
<evidence type="ECO:0008006" key="3">
    <source>
        <dbReference type="Google" id="ProtNLM"/>
    </source>
</evidence>
<dbReference type="EMBL" id="CP029487">
    <property type="protein sequence ID" value="QCT69955.1"/>
    <property type="molecule type" value="Genomic_DNA"/>
</dbReference>
<dbReference type="SUPFAM" id="SSF48452">
    <property type="entry name" value="TPR-like"/>
    <property type="match status" value="1"/>
</dbReference>
<accession>A0A4P9C5W3</accession>
<dbReference type="RefSeq" id="WP_096919401.1">
    <property type="nucleotide sequence ID" value="NZ_CP029487.1"/>
</dbReference>